<evidence type="ECO:0000313" key="3">
    <source>
        <dbReference type="EMBL" id="TPP06623.1"/>
    </source>
</evidence>
<sequence length="87" mass="9810">MVARCALPADNRSNPLDHMTDNSKKVTVSEGLPGMAAFHPGVSAQLREFYQSVQEEGIPQRFLELLERLDMAERRAEEGIQNREVAR</sequence>
<protein>
    <recommendedName>
        <fullName evidence="2">Anti-sigma factor NepR domain-containing protein</fullName>
    </recommendedName>
</protein>
<proteinExistence type="predicted"/>
<dbReference type="EMBL" id="VFYP01000003">
    <property type="protein sequence ID" value="TPP06623.1"/>
    <property type="molecule type" value="Genomic_DNA"/>
</dbReference>
<evidence type="ECO:0000259" key="2">
    <source>
        <dbReference type="Pfam" id="PF18557"/>
    </source>
</evidence>
<dbReference type="AlphaFoldDB" id="A0A504UNJ0"/>
<accession>A0A504UNJ0</accession>
<keyword evidence="4" id="KW-1185">Reference proteome</keyword>
<comment type="caution">
    <text evidence="3">The sequence shown here is derived from an EMBL/GenBank/DDBJ whole genome shotgun (WGS) entry which is preliminary data.</text>
</comment>
<dbReference type="Pfam" id="PF18557">
    <property type="entry name" value="NepR"/>
    <property type="match status" value="1"/>
</dbReference>
<feature type="domain" description="Anti-sigma factor NepR" evidence="2">
    <location>
        <begin position="43"/>
        <end position="73"/>
    </location>
</feature>
<reference evidence="3 4" key="1">
    <citation type="submission" date="2019-06" db="EMBL/GenBank/DDBJ databases">
        <title>Rhizobium sp. CL12 isolated from roots of soybean.</title>
        <authorList>
            <person name="Wang C."/>
        </authorList>
    </citation>
    <scope>NUCLEOTIDE SEQUENCE [LARGE SCALE GENOMIC DNA]</scope>
    <source>
        <strain evidence="3 4">CL12</strain>
    </source>
</reference>
<evidence type="ECO:0000313" key="4">
    <source>
        <dbReference type="Proteomes" id="UP000316429"/>
    </source>
</evidence>
<name>A0A504UNJ0_9HYPH</name>
<dbReference type="Proteomes" id="UP000316429">
    <property type="component" value="Unassembled WGS sequence"/>
</dbReference>
<gene>
    <name evidence="3" type="ORF">FJQ55_17925</name>
</gene>
<dbReference type="InterPro" id="IPR041649">
    <property type="entry name" value="NepR"/>
</dbReference>
<evidence type="ECO:0000256" key="1">
    <source>
        <dbReference type="SAM" id="MobiDB-lite"/>
    </source>
</evidence>
<organism evidence="3 4">
    <name type="scientific">Rhizobium glycinendophyticum</name>
    <dbReference type="NCBI Taxonomy" id="2589807"/>
    <lineage>
        <taxon>Bacteria</taxon>
        <taxon>Pseudomonadati</taxon>
        <taxon>Pseudomonadota</taxon>
        <taxon>Alphaproteobacteria</taxon>
        <taxon>Hyphomicrobiales</taxon>
        <taxon>Rhizobiaceae</taxon>
        <taxon>Rhizobium/Agrobacterium group</taxon>
        <taxon>Rhizobium</taxon>
    </lineage>
</organism>
<feature type="region of interest" description="Disordered" evidence="1">
    <location>
        <begin position="1"/>
        <end position="22"/>
    </location>
</feature>